<dbReference type="HOGENOM" id="CLU_079636_1_0_0"/>
<gene>
    <name evidence="4" type="ordered locus">Acid345_1069</name>
</gene>
<feature type="region of interest" description="Disordered" evidence="1">
    <location>
        <begin position="184"/>
        <end position="214"/>
    </location>
</feature>
<feature type="domain" description="DUF4142" evidence="3">
    <location>
        <begin position="52"/>
        <end position="186"/>
    </location>
</feature>
<proteinExistence type="predicted"/>
<evidence type="ECO:0000313" key="5">
    <source>
        <dbReference type="Proteomes" id="UP000002432"/>
    </source>
</evidence>
<feature type="compositionally biased region" description="Low complexity" evidence="1">
    <location>
        <begin position="187"/>
        <end position="214"/>
    </location>
</feature>
<dbReference type="eggNOG" id="COG3652">
    <property type="taxonomic scope" value="Bacteria"/>
</dbReference>
<protein>
    <submittedName>
        <fullName evidence="4">Outer membrane protein</fullName>
    </submittedName>
</protein>
<dbReference type="InterPro" id="IPR025419">
    <property type="entry name" value="DUF4142"/>
</dbReference>
<evidence type="ECO:0000313" key="4">
    <source>
        <dbReference type="EMBL" id="ABF40072.1"/>
    </source>
</evidence>
<name>Q1ISS8_KORVE</name>
<dbReference type="KEGG" id="aba:Acid345_1069"/>
<dbReference type="InterPro" id="IPR012347">
    <property type="entry name" value="Ferritin-like"/>
</dbReference>
<dbReference type="OrthoDB" id="9101320at2"/>
<dbReference type="PANTHER" id="PTHR38593:SF1">
    <property type="entry name" value="BLR2558 PROTEIN"/>
    <property type="match status" value="1"/>
</dbReference>
<organism evidence="4 5">
    <name type="scientific">Koribacter versatilis (strain Ellin345)</name>
    <dbReference type="NCBI Taxonomy" id="204669"/>
    <lineage>
        <taxon>Bacteria</taxon>
        <taxon>Pseudomonadati</taxon>
        <taxon>Acidobacteriota</taxon>
        <taxon>Terriglobia</taxon>
        <taxon>Terriglobales</taxon>
        <taxon>Candidatus Korobacteraceae</taxon>
        <taxon>Candidatus Korobacter</taxon>
    </lineage>
</organism>
<sequence>MRKLAVLASTALMASGLMIAQAPASGNDATAGTQTSADKSKPSASSSASPKADHAFVMKAAQGGLAEVQLGQLAAQKASNPDVKAFGQKMVDDHTKANDQLKDIASKNNIAIPTEMSTKDKGEYDRFSKLSGDAFDKAYISHMVVDHKKDIAEFKKEANSGKDDAVKNFTQQTLPTLQDHLKTAQEANSKVKGSASASNAKSGNTANASAQTPQ</sequence>
<dbReference type="PANTHER" id="PTHR38593">
    <property type="entry name" value="BLR2558 PROTEIN"/>
    <property type="match status" value="1"/>
</dbReference>
<dbReference type="Pfam" id="PF13628">
    <property type="entry name" value="DUF4142"/>
    <property type="match status" value="1"/>
</dbReference>
<dbReference type="STRING" id="204669.Acid345_1069"/>
<dbReference type="RefSeq" id="WP_011521874.1">
    <property type="nucleotide sequence ID" value="NC_008009.1"/>
</dbReference>
<feature type="region of interest" description="Disordered" evidence="1">
    <location>
        <begin position="24"/>
        <end position="53"/>
    </location>
</feature>
<keyword evidence="2" id="KW-0732">Signal</keyword>
<keyword evidence="5" id="KW-1185">Reference proteome</keyword>
<dbReference type="EnsemblBacteria" id="ABF40072">
    <property type="protein sequence ID" value="ABF40072"/>
    <property type="gene ID" value="Acid345_1069"/>
</dbReference>
<feature type="signal peptide" evidence="2">
    <location>
        <begin position="1"/>
        <end position="24"/>
    </location>
</feature>
<dbReference type="Proteomes" id="UP000002432">
    <property type="component" value="Chromosome"/>
</dbReference>
<evidence type="ECO:0000256" key="1">
    <source>
        <dbReference type="SAM" id="MobiDB-lite"/>
    </source>
</evidence>
<dbReference type="Gene3D" id="1.20.1260.10">
    <property type="match status" value="1"/>
</dbReference>
<feature type="chain" id="PRO_5004191561" evidence="2">
    <location>
        <begin position="25"/>
        <end position="214"/>
    </location>
</feature>
<dbReference type="AlphaFoldDB" id="Q1ISS8"/>
<reference evidence="4 5" key="1">
    <citation type="journal article" date="2009" name="Appl. Environ. Microbiol.">
        <title>Three genomes from the phylum Acidobacteria provide insight into the lifestyles of these microorganisms in soils.</title>
        <authorList>
            <person name="Ward N.L."/>
            <person name="Challacombe J.F."/>
            <person name="Janssen P.H."/>
            <person name="Henrissat B."/>
            <person name="Coutinho P.M."/>
            <person name="Wu M."/>
            <person name="Xie G."/>
            <person name="Haft D.H."/>
            <person name="Sait M."/>
            <person name="Badger J."/>
            <person name="Barabote R.D."/>
            <person name="Bradley B."/>
            <person name="Brettin T.S."/>
            <person name="Brinkac L.M."/>
            <person name="Bruce D."/>
            <person name="Creasy T."/>
            <person name="Daugherty S.C."/>
            <person name="Davidsen T.M."/>
            <person name="DeBoy R.T."/>
            <person name="Detter J.C."/>
            <person name="Dodson R.J."/>
            <person name="Durkin A.S."/>
            <person name="Ganapathy A."/>
            <person name="Gwinn-Giglio M."/>
            <person name="Han C.S."/>
            <person name="Khouri H."/>
            <person name="Kiss H."/>
            <person name="Kothari S.P."/>
            <person name="Madupu R."/>
            <person name="Nelson K.E."/>
            <person name="Nelson W.C."/>
            <person name="Paulsen I."/>
            <person name="Penn K."/>
            <person name="Ren Q."/>
            <person name="Rosovitz M.J."/>
            <person name="Selengut J.D."/>
            <person name="Shrivastava S."/>
            <person name="Sullivan S.A."/>
            <person name="Tapia R."/>
            <person name="Thompson L.S."/>
            <person name="Watkins K.L."/>
            <person name="Yang Q."/>
            <person name="Yu C."/>
            <person name="Zafar N."/>
            <person name="Zhou L."/>
            <person name="Kuske C.R."/>
        </authorList>
    </citation>
    <scope>NUCLEOTIDE SEQUENCE [LARGE SCALE GENOMIC DNA]</scope>
    <source>
        <strain evidence="4 5">Ellin345</strain>
    </source>
</reference>
<accession>Q1ISS8</accession>
<evidence type="ECO:0000256" key="2">
    <source>
        <dbReference type="SAM" id="SignalP"/>
    </source>
</evidence>
<evidence type="ECO:0000259" key="3">
    <source>
        <dbReference type="Pfam" id="PF13628"/>
    </source>
</evidence>
<dbReference type="EMBL" id="CP000360">
    <property type="protein sequence ID" value="ABF40072.1"/>
    <property type="molecule type" value="Genomic_DNA"/>
</dbReference>